<comment type="caution">
    <text evidence="2">The sequence shown here is derived from an EMBL/GenBank/DDBJ whole genome shotgun (WGS) entry which is preliminary data.</text>
</comment>
<name>A0ABP8RZ39_9PSEU</name>
<sequence>MGTRALRWPHSGGGSGGAPGAAQAPRDWGAPGVEELRPPGGLTPEVVATADLSAPEGSTVSTRATGLLSSGGGGGVRGGGPGGARAGLRRRNDGGGSGVAPRGLRRPAGSAPVVWARGTGERRR</sequence>
<gene>
    <name evidence="2" type="ORF">GCM10023175_49480</name>
</gene>
<dbReference type="Proteomes" id="UP001501598">
    <property type="component" value="Unassembled WGS sequence"/>
</dbReference>
<evidence type="ECO:0000313" key="2">
    <source>
        <dbReference type="EMBL" id="GAA4553478.1"/>
    </source>
</evidence>
<proteinExistence type="predicted"/>
<evidence type="ECO:0000313" key="3">
    <source>
        <dbReference type="Proteomes" id="UP001501598"/>
    </source>
</evidence>
<accession>A0ABP8RZ39</accession>
<feature type="compositionally biased region" description="Gly residues" evidence="1">
    <location>
        <begin position="69"/>
        <end position="85"/>
    </location>
</feature>
<evidence type="ECO:0000256" key="1">
    <source>
        <dbReference type="SAM" id="MobiDB-lite"/>
    </source>
</evidence>
<feature type="region of interest" description="Disordered" evidence="1">
    <location>
        <begin position="1"/>
        <end position="124"/>
    </location>
</feature>
<dbReference type="EMBL" id="BAABGT010000075">
    <property type="protein sequence ID" value="GAA4553478.1"/>
    <property type="molecule type" value="Genomic_DNA"/>
</dbReference>
<organism evidence="2 3">
    <name type="scientific">Pseudonocardia xishanensis</name>
    <dbReference type="NCBI Taxonomy" id="630995"/>
    <lineage>
        <taxon>Bacteria</taxon>
        <taxon>Bacillati</taxon>
        <taxon>Actinomycetota</taxon>
        <taxon>Actinomycetes</taxon>
        <taxon>Pseudonocardiales</taxon>
        <taxon>Pseudonocardiaceae</taxon>
        <taxon>Pseudonocardia</taxon>
    </lineage>
</organism>
<keyword evidence="3" id="KW-1185">Reference proteome</keyword>
<protein>
    <submittedName>
        <fullName evidence="2">Uncharacterized protein</fullName>
    </submittedName>
</protein>
<reference evidence="3" key="1">
    <citation type="journal article" date="2019" name="Int. J. Syst. Evol. Microbiol.">
        <title>The Global Catalogue of Microorganisms (GCM) 10K type strain sequencing project: providing services to taxonomists for standard genome sequencing and annotation.</title>
        <authorList>
            <consortium name="The Broad Institute Genomics Platform"/>
            <consortium name="The Broad Institute Genome Sequencing Center for Infectious Disease"/>
            <person name="Wu L."/>
            <person name="Ma J."/>
        </authorList>
    </citation>
    <scope>NUCLEOTIDE SEQUENCE [LARGE SCALE GENOMIC DNA]</scope>
    <source>
        <strain evidence="3">JCM 17906</strain>
    </source>
</reference>